<reference evidence="3" key="2">
    <citation type="submission" date="2019-02" db="EMBL/GenBank/DDBJ databases">
        <authorList>
            <person name="Zhu J."/>
            <person name="Jiang F."/>
            <person name="Wang X."/>
            <person name="Yang P."/>
            <person name="Bao Y."/>
            <person name="Zhao W."/>
            <person name="Wang W."/>
            <person name="Lu H."/>
            <person name="Wang Q."/>
            <person name="Cui N."/>
            <person name="Li J."/>
            <person name="Chen X."/>
            <person name="Luo L."/>
            <person name="Yu J."/>
            <person name="Kang L."/>
            <person name="Cui F."/>
        </authorList>
    </citation>
    <scope>NUCLEOTIDE SEQUENCE</scope>
    <source>
        <strain evidence="3">Lst14</strain>
        <tissue evidence="3">Whole body</tissue>
    </source>
</reference>
<dbReference type="Proteomes" id="UP000291343">
    <property type="component" value="Unassembled WGS sequence"/>
</dbReference>
<proteinExistence type="predicted"/>
<accession>A0A482XIH9</accession>
<organism evidence="3 4">
    <name type="scientific">Laodelphax striatellus</name>
    <name type="common">Small brown planthopper</name>
    <name type="synonym">Delphax striatella</name>
    <dbReference type="NCBI Taxonomy" id="195883"/>
    <lineage>
        <taxon>Eukaryota</taxon>
        <taxon>Metazoa</taxon>
        <taxon>Ecdysozoa</taxon>
        <taxon>Arthropoda</taxon>
        <taxon>Hexapoda</taxon>
        <taxon>Insecta</taxon>
        <taxon>Pterygota</taxon>
        <taxon>Neoptera</taxon>
        <taxon>Paraneoptera</taxon>
        <taxon>Hemiptera</taxon>
        <taxon>Auchenorrhyncha</taxon>
        <taxon>Fulgoroidea</taxon>
        <taxon>Delphacidae</taxon>
        <taxon>Criomorphinae</taxon>
        <taxon>Laodelphax</taxon>
    </lineage>
</organism>
<dbReference type="AlphaFoldDB" id="A0A482XIH9"/>
<evidence type="ECO:0000313" key="4">
    <source>
        <dbReference type="Proteomes" id="UP000291343"/>
    </source>
</evidence>
<keyword evidence="4" id="KW-1185">Reference proteome</keyword>
<comment type="caution">
    <text evidence="3">The sequence shown here is derived from an EMBL/GenBank/DDBJ whole genome shotgun (WGS) entry which is preliminary data.</text>
</comment>
<sequence>MRGGASEQNARSKLKTAAVRQTCGLLNKIKGEATQRTPPSRNPTDFPGVLETQTAASNSRRSIFAPHRPPIIYSRKASTPEPGLFFGSSLLIQLHWPVRFTTHPPLPKTPPK</sequence>
<evidence type="ECO:0000313" key="3">
    <source>
        <dbReference type="EMBL" id="RZF45319.1"/>
    </source>
</evidence>
<reference evidence="3 4" key="1">
    <citation type="journal article" date="2017" name="Gigascience">
        <title>Genome sequence of the small brown planthopper, Laodelphax striatellus.</title>
        <authorList>
            <person name="Zhu J."/>
            <person name="Jiang F."/>
            <person name="Wang X."/>
            <person name="Yang P."/>
            <person name="Bao Y."/>
            <person name="Zhao W."/>
            <person name="Wang W."/>
            <person name="Lu H."/>
            <person name="Wang Q."/>
            <person name="Cui N."/>
            <person name="Li J."/>
            <person name="Chen X."/>
            <person name="Luo L."/>
            <person name="Yu J."/>
            <person name="Kang L."/>
            <person name="Cui F."/>
        </authorList>
    </citation>
    <scope>NUCLEOTIDE SEQUENCE [LARGE SCALE GENOMIC DNA]</scope>
    <source>
        <strain evidence="3">Lst14</strain>
        <tissue evidence="3">Whole body</tissue>
    </source>
</reference>
<evidence type="ECO:0000313" key="2">
    <source>
        <dbReference type="EMBL" id="RZF44148.1"/>
    </source>
</evidence>
<dbReference type="EMBL" id="QKKF02009300">
    <property type="protein sequence ID" value="RZF45319.1"/>
    <property type="molecule type" value="Genomic_DNA"/>
</dbReference>
<protein>
    <submittedName>
        <fullName evidence="3">Uncharacterized protein</fullName>
    </submittedName>
</protein>
<evidence type="ECO:0000256" key="1">
    <source>
        <dbReference type="SAM" id="MobiDB-lite"/>
    </source>
</evidence>
<feature type="compositionally biased region" description="Polar residues" evidence="1">
    <location>
        <begin position="34"/>
        <end position="43"/>
    </location>
</feature>
<feature type="region of interest" description="Disordered" evidence="1">
    <location>
        <begin position="29"/>
        <end position="49"/>
    </location>
</feature>
<dbReference type="InParanoid" id="A0A482XIH9"/>
<name>A0A482XIH9_LAOST</name>
<gene>
    <name evidence="2" type="ORF">LSTR_LSTR003788</name>
    <name evidence="3" type="ORF">LSTR_LSTR016211</name>
</gene>
<dbReference type="EMBL" id="QKKF02011224">
    <property type="protein sequence ID" value="RZF44148.1"/>
    <property type="molecule type" value="Genomic_DNA"/>
</dbReference>